<evidence type="ECO:0000313" key="3">
    <source>
        <dbReference type="Proteomes" id="UP001652660"/>
    </source>
</evidence>
<name>A0ABM4VAM5_COFAR</name>
<feature type="domain" description="BURP" evidence="2">
    <location>
        <begin position="76"/>
        <end position="294"/>
    </location>
</feature>
<reference evidence="4" key="1">
    <citation type="submission" date="2025-08" db="UniProtKB">
        <authorList>
            <consortium name="RefSeq"/>
        </authorList>
    </citation>
    <scope>IDENTIFICATION</scope>
    <source>
        <tissue evidence="4">Leaves</tissue>
    </source>
</reference>
<keyword evidence="3" id="KW-1185">Reference proteome</keyword>
<dbReference type="GeneID" id="140011496"/>
<feature type="chain" id="PRO_5045076559" evidence="1">
    <location>
        <begin position="29"/>
        <end position="299"/>
    </location>
</feature>
<dbReference type="InterPro" id="IPR044816">
    <property type="entry name" value="BURP"/>
</dbReference>
<organism evidence="3 4">
    <name type="scientific">Coffea arabica</name>
    <name type="common">Arabian coffee</name>
    <dbReference type="NCBI Taxonomy" id="13443"/>
    <lineage>
        <taxon>Eukaryota</taxon>
        <taxon>Viridiplantae</taxon>
        <taxon>Streptophyta</taxon>
        <taxon>Embryophyta</taxon>
        <taxon>Tracheophyta</taxon>
        <taxon>Spermatophyta</taxon>
        <taxon>Magnoliopsida</taxon>
        <taxon>eudicotyledons</taxon>
        <taxon>Gunneridae</taxon>
        <taxon>Pentapetalae</taxon>
        <taxon>asterids</taxon>
        <taxon>lamiids</taxon>
        <taxon>Gentianales</taxon>
        <taxon>Rubiaceae</taxon>
        <taxon>Ixoroideae</taxon>
        <taxon>Gardenieae complex</taxon>
        <taxon>Bertiereae - Coffeeae clade</taxon>
        <taxon>Coffeeae</taxon>
        <taxon>Coffea</taxon>
    </lineage>
</organism>
<dbReference type="SMART" id="SM01045">
    <property type="entry name" value="BURP"/>
    <property type="match status" value="1"/>
</dbReference>
<dbReference type="Pfam" id="PF03181">
    <property type="entry name" value="BURP"/>
    <property type="match status" value="1"/>
</dbReference>
<dbReference type="InterPro" id="IPR004873">
    <property type="entry name" value="BURP_dom"/>
</dbReference>
<gene>
    <name evidence="4" type="primary">LOC140011496</name>
</gene>
<protein>
    <submittedName>
        <fullName evidence="4">BURP domain-containing protein BNM2A-like</fullName>
    </submittedName>
</protein>
<dbReference type="PANTHER" id="PTHR31236:SF41">
    <property type="entry name" value="BURP DOMAIN PROTEIN USPL1"/>
    <property type="match status" value="1"/>
</dbReference>
<evidence type="ECO:0000313" key="4">
    <source>
        <dbReference type="RefSeq" id="XP_071916584.1"/>
    </source>
</evidence>
<feature type="signal peptide" evidence="1">
    <location>
        <begin position="1"/>
        <end position="28"/>
    </location>
</feature>
<sequence>MAFSGFGSIRFLLFLALLVLQYFCCISSREIVRQSPFNKVQNHQSYADHTDGHGDHLRMLKMKRDVDAKDPELQIFFTINDLKVGRRMPIYFSIKDPSRSPPLLSREEADSIPFSSSQLPKLLKLFSFSDDSPQAKAIEDTLHHCEYKPIKGESKFCATSLESLLDSTRAIFGPKVQFKVLTTNHLTNFTASQLKNYAILEIPKEISARRIVGCHPLPYPYAVFYCHSQESDNKLFKVSLMGDDGGRVEAIAMCHMDTSQWNPDHVAFLVLKTEPGKSSVCHFFPADNLVWIPSPSLSN</sequence>
<keyword evidence="1" id="KW-0732">Signal</keyword>
<dbReference type="Proteomes" id="UP001652660">
    <property type="component" value="Chromosome 7e"/>
</dbReference>
<dbReference type="RefSeq" id="XP_071916584.1">
    <property type="nucleotide sequence ID" value="XM_072060483.1"/>
</dbReference>
<evidence type="ECO:0000259" key="2">
    <source>
        <dbReference type="PROSITE" id="PS51277"/>
    </source>
</evidence>
<proteinExistence type="predicted"/>
<accession>A0ABM4VAM5</accession>
<dbReference type="PANTHER" id="PTHR31236">
    <property type="entry name" value="BURP DOMAIN PROTEIN USPL1-LIKE"/>
    <property type="match status" value="1"/>
</dbReference>
<evidence type="ECO:0000256" key="1">
    <source>
        <dbReference type="SAM" id="SignalP"/>
    </source>
</evidence>
<dbReference type="PROSITE" id="PS51277">
    <property type="entry name" value="BURP"/>
    <property type="match status" value="1"/>
</dbReference>